<dbReference type="Proteomes" id="UP000037510">
    <property type="component" value="Unassembled WGS sequence"/>
</dbReference>
<gene>
    <name evidence="2" type="ORF">OBRU01_21985</name>
</gene>
<dbReference type="AlphaFoldDB" id="A0A0L7KSF1"/>
<feature type="domain" description="Prolyl 4-hydroxylase N-terminal" evidence="1">
    <location>
        <begin position="57"/>
        <end position="110"/>
    </location>
</feature>
<dbReference type="GO" id="GO:0004656">
    <property type="term" value="F:procollagen-proline 4-dioxygenase activity"/>
    <property type="evidence" value="ECO:0007669"/>
    <property type="project" value="InterPro"/>
</dbReference>
<accession>A0A0L7KSF1</accession>
<dbReference type="Pfam" id="PF08336">
    <property type="entry name" value="P4Ha_N"/>
    <property type="match status" value="1"/>
</dbReference>
<sequence>MRAGVPGGGNRACAAAPRLAHRTVFGEKSWKFPMKWGKLFLQATPQDTGEGGIKNESSKEVNYIKNVTMNHSDVKYPTLEDLSGAAQALTRLQETYRLNVRELSEGILNGDVY</sequence>
<feature type="non-terminal residue" evidence="2">
    <location>
        <position position="1"/>
    </location>
</feature>
<feature type="non-terminal residue" evidence="2">
    <location>
        <position position="113"/>
    </location>
</feature>
<protein>
    <submittedName>
        <fullName evidence="2">Prolyl 4-hydroxylase alpha subunit</fullName>
    </submittedName>
</protein>
<organism evidence="2 3">
    <name type="scientific">Operophtera brumata</name>
    <name type="common">Winter moth</name>
    <name type="synonym">Phalaena brumata</name>
    <dbReference type="NCBI Taxonomy" id="104452"/>
    <lineage>
        <taxon>Eukaryota</taxon>
        <taxon>Metazoa</taxon>
        <taxon>Ecdysozoa</taxon>
        <taxon>Arthropoda</taxon>
        <taxon>Hexapoda</taxon>
        <taxon>Insecta</taxon>
        <taxon>Pterygota</taxon>
        <taxon>Neoptera</taxon>
        <taxon>Endopterygota</taxon>
        <taxon>Lepidoptera</taxon>
        <taxon>Glossata</taxon>
        <taxon>Ditrysia</taxon>
        <taxon>Geometroidea</taxon>
        <taxon>Geometridae</taxon>
        <taxon>Larentiinae</taxon>
        <taxon>Operophtera</taxon>
    </lineage>
</organism>
<comment type="caution">
    <text evidence="2">The sequence shown here is derived from an EMBL/GenBank/DDBJ whole genome shotgun (WGS) entry which is preliminary data.</text>
</comment>
<dbReference type="EMBL" id="JTDY01006490">
    <property type="protein sequence ID" value="KOB65969.1"/>
    <property type="molecule type" value="Genomic_DNA"/>
</dbReference>
<dbReference type="InterPro" id="IPR013547">
    <property type="entry name" value="P4H_N"/>
</dbReference>
<dbReference type="InterPro" id="IPR011990">
    <property type="entry name" value="TPR-like_helical_dom_sf"/>
</dbReference>
<keyword evidence="3" id="KW-1185">Reference proteome</keyword>
<dbReference type="Gene3D" id="1.25.40.10">
    <property type="entry name" value="Tetratricopeptide repeat domain"/>
    <property type="match status" value="1"/>
</dbReference>
<evidence type="ECO:0000259" key="1">
    <source>
        <dbReference type="Pfam" id="PF08336"/>
    </source>
</evidence>
<evidence type="ECO:0000313" key="2">
    <source>
        <dbReference type="EMBL" id="KOB65969.1"/>
    </source>
</evidence>
<proteinExistence type="predicted"/>
<dbReference type="GO" id="GO:0005783">
    <property type="term" value="C:endoplasmic reticulum"/>
    <property type="evidence" value="ECO:0007669"/>
    <property type="project" value="InterPro"/>
</dbReference>
<name>A0A0L7KSF1_OPEBR</name>
<reference evidence="2 3" key="1">
    <citation type="journal article" date="2015" name="Genome Biol. Evol.">
        <title>The genome of winter moth (Operophtera brumata) provides a genomic perspective on sexual dimorphism and phenology.</title>
        <authorList>
            <person name="Derks M.F."/>
            <person name="Smit S."/>
            <person name="Salis L."/>
            <person name="Schijlen E."/>
            <person name="Bossers A."/>
            <person name="Mateman C."/>
            <person name="Pijl A.S."/>
            <person name="de Ridder D."/>
            <person name="Groenen M.A."/>
            <person name="Visser M.E."/>
            <person name="Megens H.J."/>
        </authorList>
    </citation>
    <scope>NUCLEOTIDE SEQUENCE [LARGE SCALE GENOMIC DNA]</scope>
    <source>
        <strain evidence="2">WM2013NL</strain>
        <tissue evidence="2">Head and thorax</tissue>
    </source>
</reference>
<evidence type="ECO:0000313" key="3">
    <source>
        <dbReference type="Proteomes" id="UP000037510"/>
    </source>
</evidence>
<dbReference type="STRING" id="104452.A0A0L7KSF1"/>